<evidence type="ECO:0000256" key="1">
    <source>
        <dbReference type="SAM" id="MobiDB-lite"/>
    </source>
</evidence>
<comment type="caution">
    <text evidence="2">The sequence shown here is derived from an EMBL/GenBank/DDBJ whole genome shotgun (WGS) entry which is preliminary data.</text>
</comment>
<gene>
    <name evidence="2" type="ORF">GCM10017667_00040</name>
</gene>
<protein>
    <submittedName>
        <fullName evidence="2">Uncharacterized protein</fullName>
    </submittedName>
</protein>
<dbReference type="AlphaFoldDB" id="A0A919BB90"/>
<feature type="compositionally biased region" description="Polar residues" evidence="1">
    <location>
        <begin position="79"/>
        <end position="89"/>
    </location>
</feature>
<proteinExistence type="predicted"/>
<sequence>MNPNKAAGEGLSGRVSAEQGAEAVGEGRVAPGPQKGTQSLETAQRLAVTFQTRIDAARDWARHNLPANQRDALLRVLRGNTTSNPKGQP</sequence>
<feature type="region of interest" description="Disordered" evidence="1">
    <location>
        <begin position="64"/>
        <end position="89"/>
    </location>
</feature>
<dbReference type="EMBL" id="BNBE01000001">
    <property type="protein sequence ID" value="GHF76884.1"/>
    <property type="molecule type" value="Genomic_DNA"/>
</dbReference>
<dbReference type="Proteomes" id="UP000632849">
    <property type="component" value="Unassembled WGS sequence"/>
</dbReference>
<reference evidence="2" key="1">
    <citation type="journal article" date="2014" name="Int. J. Syst. Evol. Microbiol.">
        <title>Complete genome sequence of Corynebacterium casei LMG S-19264T (=DSM 44701T), isolated from a smear-ripened cheese.</title>
        <authorList>
            <consortium name="US DOE Joint Genome Institute (JGI-PGF)"/>
            <person name="Walter F."/>
            <person name="Albersmeier A."/>
            <person name="Kalinowski J."/>
            <person name="Ruckert C."/>
        </authorList>
    </citation>
    <scope>NUCLEOTIDE SEQUENCE</scope>
    <source>
        <strain evidence="2">JCM 4122</strain>
    </source>
</reference>
<name>A0A919BB90_STRFL</name>
<accession>A0A919BB90</accession>
<evidence type="ECO:0000313" key="3">
    <source>
        <dbReference type="Proteomes" id="UP000632849"/>
    </source>
</evidence>
<organism evidence="2 3">
    <name type="scientific">Streptomyces filamentosus</name>
    <name type="common">Streptomyces roseosporus</name>
    <dbReference type="NCBI Taxonomy" id="67294"/>
    <lineage>
        <taxon>Bacteria</taxon>
        <taxon>Bacillati</taxon>
        <taxon>Actinomycetota</taxon>
        <taxon>Actinomycetes</taxon>
        <taxon>Kitasatosporales</taxon>
        <taxon>Streptomycetaceae</taxon>
        <taxon>Streptomyces</taxon>
    </lineage>
</organism>
<feature type="region of interest" description="Disordered" evidence="1">
    <location>
        <begin position="1"/>
        <end position="39"/>
    </location>
</feature>
<reference evidence="2" key="2">
    <citation type="submission" date="2020-09" db="EMBL/GenBank/DDBJ databases">
        <authorList>
            <person name="Sun Q."/>
            <person name="Ohkuma M."/>
        </authorList>
    </citation>
    <scope>NUCLEOTIDE SEQUENCE</scope>
    <source>
        <strain evidence="2">JCM 4122</strain>
    </source>
</reference>
<evidence type="ECO:0000313" key="2">
    <source>
        <dbReference type="EMBL" id="GHF76884.1"/>
    </source>
</evidence>
<keyword evidence="3" id="KW-1185">Reference proteome</keyword>
<dbReference type="RefSeq" id="WP_190040380.1">
    <property type="nucleotide sequence ID" value="NZ_BNBE01000001.1"/>
</dbReference>